<gene>
    <name evidence="2" type="ORF">SV7mr_03840</name>
</gene>
<dbReference type="SUPFAM" id="SSF63829">
    <property type="entry name" value="Calcium-dependent phosphotriesterase"/>
    <property type="match status" value="1"/>
</dbReference>
<dbReference type="RefSeq" id="WP_145268672.1">
    <property type="nucleotide sequence ID" value="NZ_CP036272.1"/>
</dbReference>
<evidence type="ECO:0000313" key="2">
    <source>
        <dbReference type="EMBL" id="QDT57898.1"/>
    </source>
</evidence>
<evidence type="ECO:0000256" key="1">
    <source>
        <dbReference type="SAM" id="SignalP"/>
    </source>
</evidence>
<dbReference type="Proteomes" id="UP000315003">
    <property type="component" value="Chromosome"/>
</dbReference>
<feature type="chain" id="PRO_5021946983" evidence="1">
    <location>
        <begin position="26"/>
        <end position="1170"/>
    </location>
</feature>
<keyword evidence="1" id="KW-0732">Signal</keyword>
<dbReference type="PROSITE" id="PS51257">
    <property type="entry name" value="PROKAR_LIPOPROTEIN"/>
    <property type="match status" value="1"/>
</dbReference>
<dbReference type="AlphaFoldDB" id="A0A517SP57"/>
<name>A0A517SP57_9BACT</name>
<reference evidence="2 3" key="1">
    <citation type="submission" date="2019-02" db="EMBL/GenBank/DDBJ databases">
        <title>Deep-cultivation of Planctomycetes and their phenomic and genomic characterization uncovers novel biology.</title>
        <authorList>
            <person name="Wiegand S."/>
            <person name="Jogler M."/>
            <person name="Boedeker C."/>
            <person name="Pinto D."/>
            <person name="Vollmers J."/>
            <person name="Rivas-Marin E."/>
            <person name="Kohn T."/>
            <person name="Peeters S.H."/>
            <person name="Heuer A."/>
            <person name="Rast P."/>
            <person name="Oberbeckmann S."/>
            <person name="Bunk B."/>
            <person name="Jeske O."/>
            <person name="Meyerdierks A."/>
            <person name="Storesund J.E."/>
            <person name="Kallscheuer N."/>
            <person name="Luecker S."/>
            <person name="Lage O.M."/>
            <person name="Pohl T."/>
            <person name="Merkel B.J."/>
            <person name="Hornburger P."/>
            <person name="Mueller R.-W."/>
            <person name="Bruemmer F."/>
            <person name="Labrenz M."/>
            <person name="Spormann A.M."/>
            <person name="Op den Camp H."/>
            <person name="Overmann J."/>
            <person name="Amann R."/>
            <person name="Jetten M.S.M."/>
            <person name="Mascher T."/>
            <person name="Medema M.H."/>
            <person name="Devos D.P."/>
            <person name="Kaster A.-K."/>
            <person name="Ovreas L."/>
            <person name="Rohde M."/>
            <person name="Galperin M.Y."/>
            <person name="Jogler C."/>
        </authorList>
    </citation>
    <scope>NUCLEOTIDE SEQUENCE [LARGE SCALE GENOMIC DNA]</scope>
    <source>
        <strain evidence="2 3">SV_7m_r</strain>
    </source>
</reference>
<protein>
    <submittedName>
        <fullName evidence="2">Lactonase, 7-bladed beta-propeller</fullName>
    </submittedName>
</protein>
<feature type="signal peptide" evidence="1">
    <location>
        <begin position="1"/>
        <end position="25"/>
    </location>
</feature>
<dbReference type="InterPro" id="IPR015943">
    <property type="entry name" value="WD40/YVTN_repeat-like_dom_sf"/>
</dbReference>
<dbReference type="SUPFAM" id="SSF50969">
    <property type="entry name" value="YVTN repeat-like/Quinoprotein amine dehydrogenase"/>
    <property type="match status" value="1"/>
</dbReference>
<evidence type="ECO:0000313" key="3">
    <source>
        <dbReference type="Proteomes" id="UP000315003"/>
    </source>
</evidence>
<dbReference type="OrthoDB" id="243987at2"/>
<dbReference type="PANTHER" id="PTHR47197:SF3">
    <property type="entry name" value="DIHYDRO-HEME D1 DEHYDROGENASE"/>
    <property type="match status" value="1"/>
</dbReference>
<dbReference type="InterPro" id="IPR051200">
    <property type="entry name" value="Host-pathogen_enzymatic-act"/>
</dbReference>
<dbReference type="InterPro" id="IPR011044">
    <property type="entry name" value="Quino_amine_DH_bsu"/>
</dbReference>
<sequence length="1170" mass="129125" precursor="true">MKLNNLARVRALASALMLLTWSLCGCEKIPQQPSAETNAHLSAIELAGRKAPNELAQLQTQDCVPRLISVSPDRRLAVGSTFITETIVYDVQQGLPVKRWPTVNNALSFSANSKRLLRVYGDQISVYDTDDMARIQTWTANPKLPTQRTSPLYLMAAISPEGQHLLVANKDQCFHADSEAAYILLQVDNPESRIEVQTPLPKDDQEPPHFEFVGSENRLVFHGIQAGQKTSLLFDLQSQKTLYSTTGERTLRLAAEAELIASAQVTQRESMSELEASPGQIDIVDLNSGNVIKEIPLNGILRDFDITDSGAEVIAAVQQSDAKAPPKQIDVPQDSTGRLTTLQRFKPSTGEMIGESSELEMPVCAIRYTRSGLACFVGMEYPNGYEDELSAKLGAVQIPGGKQVNDKPTMTKLAGDYLARGNRIGGAQSPGILETVKDQFLATDHAIWSASKQPFRAYEVAFAPTGNLCWFSDTLTNLATGNQRLITDLQDVQFLADGEHVFARTSNSPLIISITKGTTVWRSDFDTFIWPQQSVCTLDGRFIASIIRPSGLPNQPPKTRLLLVDRQDQDHPLWQECDAQRLCFSKDGKSLFAVGKRHVQQLSLPDGELVQEITIPELEPRDVAVHPNGRQLFIAGQSTAPKLYFRGSARTGMLVQVNLTGNQASTLQTIKAPMNAVAISPDGSHLNAANQAQESVPGSIWQWNLDSNGQPLQRDNPAVLLESPYGINDLAFSPDSKQLLIAAGNGARLWNLQTTNETEMASKQRKLAKHFQIVEYGNSWTGQIRRANGSKATLLDKPETPDVTSNKASTKLIDSQADANWPSLDLGTPTNNRRSGNVSEIERWLANGTKHPSSKPVAWNRSELAQLLERYELGPRSQDWKTRLAYESFGRERHHVLFDDQWKPIFKFPRVDNDYHGTLSASGNHVALALPRQITGLDDNVLKIQLWETETQQPRWTAEVIGTHVSGLEIDALDRYVKVNDNGGAVVVLDLMTGQQLGRYPTGRASNLISRLSPDAKLVAVASRGNSGVRLLDPQTMQQQAIIPTPSRTLWMQWLPESGHLVIGQAYGRSMSLATCWDVSNATTRWSKLVPNAQEVDLDQAGRWMLVHHQGQTSASVLLNTDNGQIHAVFAPTRLKASQRLVLSKSGGKVYQTDPSELQLWPPVDERQPD</sequence>
<accession>A0A517SP57</accession>
<dbReference type="EMBL" id="CP036272">
    <property type="protein sequence ID" value="QDT57898.1"/>
    <property type="molecule type" value="Genomic_DNA"/>
</dbReference>
<dbReference type="Gene3D" id="2.130.10.10">
    <property type="entry name" value="YVTN repeat-like/Quinoprotein amine dehydrogenase"/>
    <property type="match status" value="3"/>
</dbReference>
<dbReference type="InterPro" id="IPR036322">
    <property type="entry name" value="WD40_repeat_dom_sf"/>
</dbReference>
<keyword evidence="3" id="KW-1185">Reference proteome</keyword>
<dbReference type="PANTHER" id="PTHR47197">
    <property type="entry name" value="PROTEIN NIRF"/>
    <property type="match status" value="1"/>
</dbReference>
<dbReference type="SUPFAM" id="SSF50978">
    <property type="entry name" value="WD40 repeat-like"/>
    <property type="match status" value="1"/>
</dbReference>
<organism evidence="2 3">
    <name type="scientific">Stieleria bergensis</name>
    <dbReference type="NCBI Taxonomy" id="2528025"/>
    <lineage>
        <taxon>Bacteria</taxon>
        <taxon>Pseudomonadati</taxon>
        <taxon>Planctomycetota</taxon>
        <taxon>Planctomycetia</taxon>
        <taxon>Pirellulales</taxon>
        <taxon>Pirellulaceae</taxon>
        <taxon>Stieleria</taxon>
    </lineage>
</organism>
<proteinExistence type="predicted"/>